<keyword evidence="4" id="KW-0249">Electron transport</keyword>
<dbReference type="SUPFAM" id="SSF46626">
    <property type="entry name" value="Cytochrome c"/>
    <property type="match status" value="1"/>
</dbReference>
<dbReference type="Gene3D" id="1.10.760.10">
    <property type="entry name" value="Cytochrome c-like domain"/>
    <property type="match status" value="1"/>
</dbReference>
<evidence type="ECO:0000256" key="6">
    <source>
        <dbReference type="PROSITE-ProRule" id="PRU00433"/>
    </source>
</evidence>
<accession>A0A6N0HTD8</accession>
<dbReference type="PANTHER" id="PTHR40942">
    <property type="match status" value="1"/>
</dbReference>
<gene>
    <name evidence="9" type="ORF">HUE57_04550</name>
</gene>
<keyword evidence="7" id="KW-0812">Transmembrane</keyword>
<dbReference type="EMBL" id="CP054491">
    <property type="protein sequence ID" value="QKQ25642.1"/>
    <property type="molecule type" value="Genomic_DNA"/>
</dbReference>
<feature type="domain" description="Cytochrome c" evidence="8">
    <location>
        <begin position="77"/>
        <end position="161"/>
    </location>
</feature>
<name>A0A6N0HTD8_9GAMM</name>
<dbReference type="PRINTS" id="PR00607">
    <property type="entry name" value="CYTCHROMECIE"/>
</dbReference>
<evidence type="ECO:0000256" key="1">
    <source>
        <dbReference type="ARBA" id="ARBA00022448"/>
    </source>
</evidence>
<proteinExistence type="predicted"/>
<keyword evidence="10" id="KW-1185">Reference proteome</keyword>
<keyword evidence="3 6" id="KW-0479">Metal-binding</keyword>
<dbReference type="Proteomes" id="UP000509658">
    <property type="component" value="Chromosome"/>
</dbReference>
<evidence type="ECO:0000256" key="7">
    <source>
        <dbReference type="SAM" id="Phobius"/>
    </source>
</evidence>
<sequence length="162" mass="16083">MVVSTESESKSFVMSAIIFIVLFVVVVLISKMMGSLLAVPGSSAASTLEERIAPVGMVNTGAPIAAAAPAPAPVADAGPVDGGKTYNTTCVACHGTGVAGAPKVGDAAAWSARIAQGEAVLFDHAINGYNGAAGFMPAKGGNPGLSDEAVKAAVQHMVENSK</sequence>
<keyword evidence="5 6" id="KW-0408">Iron</keyword>
<evidence type="ECO:0000313" key="9">
    <source>
        <dbReference type="EMBL" id="QKQ25642.1"/>
    </source>
</evidence>
<dbReference type="GO" id="GO:0020037">
    <property type="term" value="F:heme binding"/>
    <property type="evidence" value="ECO:0007669"/>
    <property type="project" value="InterPro"/>
</dbReference>
<dbReference type="Pfam" id="PF13442">
    <property type="entry name" value="Cytochrome_CBB3"/>
    <property type="match status" value="1"/>
</dbReference>
<feature type="transmembrane region" description="Helical" evidence="7">
    <location>
        <begin position="12"/>
        <end position="29"/>
    </location>
</feature>
<dbReference type="GO" id="GO:0009055">
    <property type="term" value="F:electron transfer activity"/>
    <property type="evidence" value="ECO:0007669"/>
    <property type="project" value="InterPro"/>
</dbReference>
<keyword evidence="7" id="KW-1133">Transmembrane helix</keyword>
<evidence type="ECO:0000259" key="8">
    <source>
        <dbReference type="PROSITE" id="PS51007"/>
    </source>
</evidence>
<dbReference type="InterPro" id="IPR009056">
    <property type="entry name" value="Cyt_c-like_dom"/>
</dbReference>
<dbReference type="KEGG" id="rev:HUE57_04550"/>
<evidence type="ECO:0000256" key="2">
    <source>
        <dbReference type="ARBA" id="ARBA00022617"/>
    </source>
</evidence>
<protein>
    <submittedName>
        <fullName evidence="9">Cytochrome c5 family protein</fullName>
    </submittedName>
</protein>
<keyword evidence="7" id="KW-0472">Membrane</keyword>
<dbReference type="InterPro" id="IPR002323">
    <property type="entry name" value="Cyt_CIE"/>
</dbReference>
<dbReference type="InterPro" id="IPR036909">
    <property type="entry name" value="Cyt_c-like_dom_sf"/>
</dbReference>
<dbReference type="GO" id="GO:0005506">
    <property type="term" value="F:iron ion binding"/>
    <property type="evidence" value="ECO:0007669"/>
    <property type="project" value="InterPro"/>
</dbReference>
<keyword evidence="2 6" id="KW-0349">Heme</keyword>
<evidence type="ECO:0000313" key="10">
    <source>
        <dbReference type="Proteomes" id="UP000509658"/>
    </source>
</evidence>
<dbReference type="PROSITE" id="PS51007">
    <property type="entry name" value="CYTC"/>
    <property type="match status" value="1"/>
</dbReference>
<dbReference type="AlphaFoldDB" id="A0A6N0HTD8"/>
<keyword evidence="1" id="KW-0813">Transport</keyword>
<evidence type="ECO:0000256" key="5">
    <source>
        <dbReference type="ARBA" id="ARBA00023004"/>
    </source>
</evidence>
<dbReference type="PANTHER" id="PTHR40942:SF4">
    <property type="entry name" value="CYTOCHROME C5"/>
    <property type="match status" value="1"/>
</dbReference>
<reference evidence="9 10" key="1">
    <citation type="submission" date="2020-05" db="EMBL/GenBank/DDBJ databases">
        <title>Horizontal transmission and recombination maintain forever young bacterial symbiont genomes.</title>
        <authorList>
            <person name="Russell S.L."/>
            <person name="Pepper-Tunick E."/>
            <person name="Svedberg J."/>
            <person name="Byrne A."/>
            <person name="Ruelas Castillo J."/>
            <person name="Vollmers C."/>
            <person name="Beinart R.A."/>
            <person name="Corbett-Detig R."/>
        </authorList>
    </citation>
    <scope>NUCLEOTIDE SEQUENCE [LARGE SCALE GENOMIC DNA]</scope>
    <source>
        <strain evidence="9">Santa_Monica_outfall</strain>
    </source>
</reference>
<evidence type="ECO:0000256" key="4">
    <source>
        <dbReference type="ARBA" id="ARBA00022982"/>
    </source>
</evidence>
<evidence type="ECO:0000256" key="3">
    <source>
        <dbReference type="ARBA" id="ARBA00022723"/>
    </source>
</evidence>
<organism evidence="9 10">
    <name type="scientific">Candidatus Reidiella endopervernicosa</name>
    <dbReference type="NCBI Taxonomy" id="2738883"/>
    <lineage>
        <taxon>Bacteria</taxon>
        <taxon>Pseudomonadati</taxon>
        <taxon>Pseudomonadota</taxon>
        <taxon>Gammaproteobacteria</taxon>
        <taxon>Candidatus Reidiella</taxon>
    </lineage>
</organism>